<dbReference type="Pfam" id="PF00188">
    <property type="entry name" value="CAP"/>
    <property type="match status" value="1"/>
</dbReference>
<dbReference type="EMBL" id="JAUSQM010000001">
    <property type="protein sequence ID" value="MDP9822196.1"/>
    <property type="molecule type" value="Genomic_DNA"/>
</dbReference>
<reference evidence="4 5" key="1">
    <citation type="submission" date="2023-07" db="EMBL/GenBank/DDBJ databases">
        <title>Sequencing the genomes of 1000 actinobacteria strains.</title>
        <authorList>
            <person name="Klenk H.-P."/>
        </authorList>
    </citation>
    <scope>NUCLEOTIDE SEQUENCE [LARGE SCALE GENOMIC DNA]</scope>
    <source>
        <strain evidence="4 5">GD13</strain>
    </source>
</reference>
<protein>
    <submittedName>
        <fullName evidence="4">Uncharacterized protein YkwD</fullName>
    </submittedName>
</protein>
<evidence type="ECO:0000256" key="2">
    <source>
        <dbReference type="SAM" id="SignalP"/>
    </source>
</evidence>
<evidence type="ECO:0000313" key="5">
    <source>
        <dbReference type="Proteomes" id="UP001240447"/>
    </source>
</evidence>
<sequence>MRSWNRPAVLVAAAALTVSGLTAGTATGSDADVPAGDQAPAPAAHSAPSAPGAGFGLAANGRSAQAINTKSKAAVRRAYRQRYAPTMEVPTGWTGSYAGCKAGNVTKRSRAATRQAINLVRAMAGLDPVGFRQNLNVQSQRAALMMGANQSLSHYPPRSWKCWSKAGAQAAQTGNLALRWPELRSGRVVEQYVDDEGSNNRAVGHRRWILNPATRWMGTGSTDIANAMVVVTPPAAGRATPRWIPWPTAGWFPNQMEPKGRWSFSSSDPRHDFSHALVAVRVVNGRKLKVTRHRPEVGAGPNTLVWQVKPRASRAHRVTITGIRDASTGKRFKRSYVVRLFNAR</sequence>
<comment type="caution">
    <text evidence="4">The sequence shown here is derived from an EMBL/GenBank/DDBJ whole genome shotgun (WGS) entry which is preliminary data.</text>
</comment>
<feature type="region of interest" description="Disordered" evidence="1">
    <location>
        <begin position="29"/>
        <end position="49"/>
    </location>
</feature>
<dbReference type="RefSeq" id="WP_068117320.1">
    <property type="nucleotide sequence ID" value="NZ_CCXJ01000081.1"/>
</dbReference>
<keyword evidence="2" id="KW-0732">Signal</keyword>
<proteinExistence type="predicted"/>
<name>A0ABT9NPH0_9ACTN</name>
<organism evidence="4 5">
    <name type="scientific">Nocardioides massiliensis</name>
    <dbReference type="NCBI Taxonomy" id="1325935"/>
    <lineage>
        <taxon>Bacteria</taxon>
        <taxon>Bacillati</taxon>
        <taxon>Actinomycetota</taxon>
        <taxon>Actinomycetes</taxon>
        <taxon>Propionibacteriales</taxon>
        <taxon>Nocardioidaceae</taxon>
        <taxon>Nocardioides</taxon>
    </lineage>
</organism>
<accession>A0ABT9NPH0</accession>
<evidence type="ECO:0000256" key="1">
    <source>
        <dbReference type="SAM" id="MobiDB-lite"/>
    </source>
</evidence>
<dbReference type="Proteomes" id="UP001240447">
    <property type="component" value="Unassembled WGS sequence"/>
</dbReference>
<feature type="chain" id="PRO_5047414169" evidence="2">
    <location>
        <begin position="24"/>
        <end position="344"/>
    </location>
</feature>
<dbReference type="InterPro" id="IPR035940">
    <property type="entry name" value="CAP_sf"/>
</dbReference>
<keyword evidence="5" id="KW-1185">Reference proteome</keyword>
<evidence type="ECO:0000313" key="4">
    <source>
        <dbReference type="EMBL" id="MDP9822196.1"/>
    </source>
</evidence>
<dbReference type="Gene3D" id="3.40.33.10">
    <property type="entry name" value="CAP"/>
    <property type="match status" value="1"/>
</dbReference>
<gene>
    <name evidence="4" type="ORF">J2S59_002005</name>
</gene>
<dbReference type="SUPFAM" id="SSF55797">
    <property type="entry name" value="PR-1-like"/>
    <property type="match status" value="1"/>
</dbReference>
<dbReference type="InterPro" id="IPR014044">
    <property type="entry name" value="CAP_dom"/>
</dbReference>
<evidence type="ECO:0000259" key="3">
    <source>
        <dbReference type="Pfam" id="PF00188"/>
    </source>
</evidence>
<feature type="domain" description="SCP" evidence="3">
    <location>
        <begin position="116"/>
        <end position="222"/>
    </location>
</feature>
<feature type="signal peptide" evidence="2">
    <location>
        <begin position="1"/>
        <end position="23"/>
    </location>
</feature>